<proteinExistence type="predicted"/>
<dbReference type="Pfam" id="PF14225">
    <property type="entry name" value="MOR2-PAG1_C"/>
    <property type="match status" value="2"/>
</dbReference>
<evidence type="ECO:0008006" key="7">
    <source>
        <dbReference type="Google" id="ProtNLM"/>
    </source>
</evidence>
<feature type="domain" description="Cell morphogenesis central region" evidence="4">
    <location>
        <begin position="1549"/>
        <end position="1740"/>
    </location>
</feature>
<feature type="domain" description="Cell morphogenesis protein C-terminal" evidence="3">
    <location>
        <begin position="1936"/>
        <end position="2099"/>
    </location>
</feature>
<dbReference type="InterPro" id="IPR029473">
    <property type="entry name" value="MOR2-PAG1_mid"/>
</dbReference>
<sequence>MPQVLPAAANTLLLQFQSLAQYRIEAAKPADRGEPPGDNADTYAQVLAGLKLAARHAAEPLLDALLTWRKEALAQAAQAKPDVMVLRKRLAVDTAFWEAALQLFGPSSSGLSAKQAEALERISFDWILKPEKYVGSSFGELARARDQATARFEDIIGGLSRTRLASISFHFFQELDARLKKDTPSVRQEILQLCEGMKHIQLMVHCNDELRAATDFLSRVHPIRHQVPVRKSQVHHALCEMLTSILQPLVEADVPRTDSPQCSPDAKASWYATVTRLRGDISAWTAKQSKHSNVGYPLVTQLICLEPDETFPHSIDQHVDNLHRLLKDKLLRTLALGCLTQCVVAFLVRYSKSTPADKVAKWLAKCLKPVLANLRKGNLQFSEQQDYIRQICVAVADRAPEYAVSGLLLDLITAESMNWDCIMIGLKALLAVLLGAPIKQAGQLLIPASDQQQWRWDPGKAPISASIELLTMLRTGHQPLEAYGVAFLTPRLQSALAKVFFTCHGIFTPYRSMTLNRPLAEAIPKERAPGLPVFRQALACVPFILPEHWTSGKLVDDLPVYTTNADPSIRAEAVQVMIRVLRGLPRLRNAILQGQASFARSQGLPDDHPEQGRDALDLMCYLMDEWVVILKETAQGNFEEPWDAVALHLDLPRLEAVALASMCCIEADVRRAAMDVLAAVRRLHQALILVARSAPARSPSALVDKSLEEEPTYAADVLEEVGQAVAQRCYWDFGRCSDLQRDFRPVDNGRRRDIPVDLEGLAMRIGLADDAVRWARCLAEFMKHAGQLCEVATRYAYVDICARIQLLVGRDGKALTVTGLDPFAETQRMDLLRTYCAAATACPPPTHPTTALSTRDLFRLLINIIRGGSQEQQQAAMLAMGCCNSDSHEILLQELQPLTEEYMLERFKAPSPFPISYPGQHAQGTRSRQRQSELRVLVAHIYRHVAGALKPGVLNSSVIIRDRMMGFINDTFAHVSTVNLDAYLEVQQLRYCLAMVARAVSQELVKVPSTPLNTNIRKNLYDIFSTWCDEGNLQGNYPGGHRAEVKRAVSAVKMRLKDPEASKAEAEISDMAETQEHAAHLGMAAMLVGPAFEVDARKTQGRIFTWIDRMFTSKILTSTSLASMGPSKAVVARMALMNLLSTNPDVMEGCIDQCYVPNGAIARGFFEVLAECYTSLNTFIKPHVLMCLVFYKIVDPMPDIRSEALHVLGVMSVRLWHTPITDPPPKPPRPGKAGVVGALPGSGQPRSRTDRVGIVIGNVQDAYQQFQYTLSTKLSKEHPEVSEALCVEMMTRQLGDEQHNMTRKVVLNQILVCLAPWFTNITLNARWETGWTERLLKSLYYVTQAHGDAFPAEVERLWSTVAEIKHNIIPILDFLITYGIRESAPGDMAAILNFFIVSKRVCMYLGRVLPQRTVDLLMYELTKLIEEEDDRADESRSPASTNQAREFHQVDWPMRQNSGRSSYDRLGGSGRNLAGNLFSDGSLTPTATGGFWRAGSEPLGGSITEHKLKGVHSFNAASINDTAMRSGSETALDAISRRSSSTPVPPGRGVLTRPELSLCLIAEVAYEHDEVFRAHLPLVLHATLLEMDSAEPLVFRHCHIMLIHLLFSLSAQHLEVQQSAGSMVAEYERVTSLIKYLQSMRGRQMWAYEEVSLQAPGQWQLASSEAMANLANALLDSIYFETELRARWAQEALRWMLEAGNRHYACRSHQIYRALQPKATIEAIGALLASLARCLANPSQMSLEVAIEIILTLQVVVESMEVGKLVLYPQITLTTLGLLTTSYVHLHALNLGLFSRVLERLDFNDSTVQNVLMASIPQKPHSDGERPSSANGTPPFPSSPPEAAVKGKESAWPLAAELLRQQMLPGGGEMLCVQQLLVKGLFQPDTLLLTVQVLTQLAEHIAHSRPRSGAEQARVAPMPSYGQSLGAAIPESGLAEVLGDPLTQLAISISALLPWMALHFRHSPDTPLAAACTAAHAQACSALGLDDLAQAFLGLSADTTAHLEDVLQQLIEPLARAFFPRFGKALCQRLMEVLRHGEEAQKPLALQLLRHLFESPNSHLGPPGLIAADGQLFAAVAASLQGPLASEALQVMDAAMIYSQRADEQDGFRTHVSDADLVHWPYCLDEGGAGAGLAVSCVWRIVVSLHGTGSKLLHSKLVPFLPPNSSEGRLSAPAGL</sequence>
<dbReference type="Pfam" id="PF14228">
    <property type="entry name" value="MOR2-PAG1_mid"/>
    <property type="match status" value="3"/>
</dbReference>
<reference evidence="5 6" key="1">
    <citation type="journal article" date="2024" name="Nat. Commun.">
        <title>Phylogenomics reveals the evolutionary origins of lichenization in chlorophyte algae.</title>
        <authorList>
            <person name="Puginier C."/>
            <person name="Libourel C."/>
            <person name="Otte J."/>
            <person name="Skaloud P."/>
            <person name="Haon M."/>
            <person name="Grisel S."/>
            <person name="Petersen M."/>
            <person name="Berrin J.G."/>
            <person name="Delaux P.M."/>
            <person name="Dal Grande F."/>
            <person name="Keller J."/>
        </authorList>
    </citation>
    <scope>NUCLEOTIDE SEQUENCE [LARGE SCALE GENOMIC DNA]</scope>
    <source>
        <strain evidence="5 6">SAG 2145</strain>
    </source>
</reference>
<dbReference type="PANTHER" id="PTHR12295">
    <property type="entry name" value="FURRY-RELATED"/>
    <property type="match status" value="1"/>
</dbReference>
<evidence type="ECO:0000259" key="2">
    <source>
        <dbReference type="Pfam" id="PF14222"/>
    </source>
</evidence>
<feature type="region of interest" description="Disordered" evidence="1">
    <location>
        <begin position="1220"/>
        <end position="1247"/>
    </location>
</feature>
<evidence type="ECO:0000259" key="3">
    <source>
        <dbReference type="Pfam" id="PF14225"/>
    </source>
</evidence>
<feature type="domain" description="Cell morphogenesis protein N-terminal" evidence="2">
    <location>
        <begin position="87"/>
        <end position="627"/>
    </location>
</feature>
<protein>
    <recommendedName>
        <fullName evidence="7">Non-specific serine/threonine protein kinase</fullName>
    </recommendedName>
</protein>
<organism evidence="5 6">
    <name type="scientific">Apatococcus lobatus</name>
    <dbReference type="NCBI Taxonomy" id="904363"/>
    <lineage>
        <taxon>Eukaryota</taxon>
        <taxon>Viridiplantae</taxon>
        <taxon>Chlorophyta</taxon>
        <taxon>core chlorophytes</taxon>
        <taxon>Trebouxiophyceae</taxon>
        <taxon>Chlorellales</taxon>
        <taxon>Chlorellaceae</taxon>
        <taxon>Apatococcus</taxon>
    </lineage>
</organism>
<dbReference type="GO" id="GO:0030427">
    <property type="term" value="C:site of polarized growth"/>
    <property type="evidence" value="ECO:0007669"/>
    <property type="project" value="TreeGrafter"/>
</dbReference>
<feature type="domain" description="Cell morphogenesis central region" evidence="4">
    <location>
        <begin position="653"/>
        <end position="1113"/>
    </location>
</feature>
<evidence type="ECO:0000259" key="4">
    <source>
        <dbReference type="Pfam" id="PF14228"/>
    </source>
</evidence>
<dbReference type="GO" id="GO:0000902">
    <property type="term" value="P:cell morphogenesis"/>
    <property type="evidence" value="ECO:0007669"/>
    <property type="project" value="InterPro"/>
</dbReference>
<feature type="compositionally biased region" description="Pro residues" evidence="1">
    <location>
        <begin position="1221"/>
        <end position="1230"/>
    </location>
</feature>
<accession>A0AAW1RDF4</accession>
<dbReference type="GO" id="GO:0005938">
    <property type="term" value="C:cell cortex"/>
    <property type="evidence" value="ECO:0007669"/>
    <property type="project" value="TreeGrafter"/>
</dbReference>
<dbReference type="SUPFAM" id="SSF48371">
    <property type="entry name" value="ARM repeat"/>
    <property type="match status" value="1"/>
</dbReference>
<feature type="region of interest" description="Disordered" evidence="1">
    <location>
        <begin position="1817"/>
        <end position="1847"/>
    </location>
</feature>
<dbReference type="InterPro" id="IPR016024">
    <property type="entry name" value="ARM-type_fold"/>
</dbReference>
<evidence type="ECO:0000256" key="1">
    <source>
        <dbReference type="SAM" id="MobiDB-lite"/>
    </source>
</evidence>
<feature type="domain" description="Cell morphogenesis protein C-terminal" evidence="3">
    <location>
        <begin position="1769"/>
        <end position="1900"/>
    </location>
</feature>
<dbReference type="InterPro" id="IPR039867">
    <property type="entry name" value="Furry/Tao3/Mor2"/>
</dbReference>
<feature type="domain" description="Cell morphogenesis central region" evidence="4">
    <location>
        <begin position="1126"/>
        <end position="1449"/>
    </location>
</feature>
<comment type="caution">
    <text evidence="5">The sequence shown here is derived from an EMBL/GenBank/DDBJ whole genome shotgun (WGS) entry which is preliminary data.</text>
</comment>
<dbReference type="InterPro" id="IPR025614">
    <property type="entry name" value="Cell_morpho_N"/>
</dbReference>
<keyword evidence="6" id="KW-1185">Reference proteome</keyword>
<dbReference type="PANTHER" id="PTHR12295:SF30">
    <property type="entry name" value="PROTEIN FURRY"/>
    <property type="match status" value="1"/>
</dbReference>
<dbReference type="Pfam" id="PF14222">
    <property type="entry name" value="MOR2-PAG1_N"/>
    <property type="match status" value="1"/>
</dbReference>
<dbReference type="EMBL" id="JALJOS010000013">
    <property type="protein sequence ID" value="KAK9831643.1"/>
    <property type="molecule type" value="Genomic_DNA"/>
</dbReference>
<name>A0AAW1RDF4_9CHLO</name>
<gene>
    <name evidence="5" type="ORF">WJX74_003853</name>
</gene>
<dbReference type="InterPro" id="IPR025481">
    <property type="entry name" value="Cell_Morphogen_C"/>
</dbReference>
<dbReference type="Proteomes" id="UP001438707">
    <property type="component" value="Unassembled WGS sequence"/>
</dbReference>
<evidence type="ECO:0000313" key="5">
    <source>
        <dbReference type="EMBL" id="KAK9831643.1"/>
    </source>
</evidence>
<evidence type="ECO:0000313" key="6">
    <source>
        <dbReference type="Proteomes" id="UP001438707"/>
    </source>
</evidence>